<comment type="caution">
    <text evidence="3">The sequence shown here is derived from an EMBL/GenBank/DDBJ whole genome shotgun (WGS) entry which is preliminary data.</text>
</comment>
<dbReference type="AlphaFoldDB" id="A0A813F0H2"/>
<dbReference type="PRINTS" id="PR00069">
    <property type="entry name" value="ALDKETRDTASE"/>
</dbReference>
<dbReference type="Gene3D" id="3.20.20.100">
    <property type="entry name" value="NADP-dependent oxidoreductase domain"/>
    <property type="match status" value="1"/>
</dbReference>
<dbReference type="Pfam" id="PF00248">
    <property type="entry name" value="Aldo_ket_red"/>
    <property type="match status" value="1"/>
</dbReference>
<organism evidence="3 4">
    <name type="scientific">Polarella glacialis</name>
    <name type="common">Dinoflagellate</name>
    <dbReference type="NCBI Taxonomy" id="89957"/>
    <lineage>
        <taxon>Eukaryota</taxon>
        <taxon>Sar</taxon>
        <taxon>Alveolata</taxon>
        <taxon>Dinophyceae</taxon>
        <taxon>Suessiales</taxon>
        <taxon>Suessiaceae</taxon>
        <taxon>Polarella</taxon>
    </lineage>
</organism>
<dbReference type="Proteomes" id="UP000654075">
    <property type="component" value="Unassembled WGS sequence"/>
</dbReference>
<protein>
    <recommendedName>
        <fullName evidence="2">NADP-dependent oxidoreductase domain-containing protein</fullName>
    </recommendedName>
</protein>
<evidence type="ECO:0000313" key="3">
    <source>
        <dbReference type="EMBL" id="CAE8603587.1"/>
    </source>
</evidence>
<dbReference type="CDD" id="cd19071">
    <property type="entry name" value="AKR_AKR1-5-like"/>
    <property type="match status" value="1"/>
</dbReference>
<dbReference type="OrthoDB" id="416253at2759"/>
<dbReference type="InterPro" id="IPR020471">
    <property type="entry name" value="AKR"/>
</dbReference>
<gene>
    <name evidence="3" type="ORF">PGLA1383_LOCUS21794</name>
</gene>
<name>A0A813F0H2_POLGL</name>
<evidence type="ECO:0000259" key="2">
    <source>
        <dbReference type="Pfam" id="PF00248"/>
    </source>
</evidence>
<dbReference type="GO" id="GO:0016491">
    <property type="term" value="F:oxidoreductase activity"/>
    <property type="evidence" value="ECO:0007669"/>
    <property type="project" value="InterPro"/>
</dbReference>
<sequence>GVSCVAAVRDALAAGAHWLDTAPSYGNEADVGEALHEAVASGVLRPEEVFVSVKIMDNSWDQLSAGVDASLARLMRGTADLLLLHHPKDAEQTLRAWRQCEALYRAGRARALGVCNFSLTDLRTLASKAEIPIHAVQLKFSPYHRCGYADPDGEAGELLKACDELQIQIIATSPFNELFGQELVPLEDPLVGWAASRAGCSPAQVVLRWAWQAGLCTLFRTSRPARVREALQGLGSLPALPEDVSALLSALEWLTHSSALRPLPSSPDSLHLTRSVREGAAGKNGGPLATTLEEELPEAELEVAAARLERLLAAGNFPRLLAALAAMLEPGGELEQSQVALAALRRIVRDNLTVAEQRGHSVKAQVLGQVMQRLCPVSLARNVYALAQMANSGDTTRTFRMQLESRTGIARWKANHWKTASRWCVWAQPCWWQSPAWHVHGSNLRNNNNHNHNNYNNNNNDDRNYNNYNNTNLR</sequence>
<accession>A0A813F0H2</accession>
<keyword evidence="4" id="KW-1185">Reference proteome</keyword>
<dbReference type="PANTHER" id="PTHR11732">
    <property type="entry name" value="ALDO/KETO REDUCTASE"/>
    <property type="match status" value="1"/>
</dbReference>
<feature type="region of interest" description="Disordered" evidence="1">
    <location>
        <begin position="448"/>
        <end position="474"/>
    </location>
</feature>
<feature type="non-terminal residue" evidence="3">
    <location>
        <position position="1"/>
    </location>
</feature>
<reference evidence="3" key="1">
    <citation type="submission" date="2021-02" db="EMBL/GenBank/DDBJ databases">
        <authorList>
            <person name="Dougan E. K."/>
            <person name="Rhodes N."/>
            <person name="Thang M."/>
            <person name="Chan C."/>
        </authorList>
    </citation>
    <scope>NUCLEOTIDE SEQUENCE</scope>
</reference>
<dbReference type="SUPFAM" id="SSF51430">
    <property type="entry name" value="NAD(P)-linked oxidoreductase"/>
    <property type="match status" value="1"/>
</dbReference>
<evidence type="ECO:0000256" key="1">
    <source>
        <dbReference type="SAM" id="MobiDB-lite"/>
    </source>
</evidence>
<dbReference type="InterPro" id="IPR036812">
    <property type="entry name" value="NAD(P)_OxRdtase_dom_sf"/>
</dbReference>
<dbReference type="InterPro" id="IPR023210">
    <property type="entry name" value="NADP_OxRdtase_dom"/>
</dbReference>
<dbReference type="EMBL" id="CAJNNV010015557">
    <property type="protein sequence ID" value="CAE8603587.1"/>
    <property type="molecule type" value="Genomic_DNA"/>
</dbReference>
<feature type="domain" description="NADP-dependent oxidoreductase" evidence="2">
    <location>
        <begin position="5"/>
        <end position="237"/>
    </location>
</feature>
<proteinExistence type="predicted"/>
<evidence type="ECO:0000313" key="4">
    <source>
        <dbReference type="Proteomes" id="UP000654075"/>
    </source>
</evidence>